<evidence type="ECO:0000256" key="7">
    <source>
        <dbReference type="ARBA" id="ARBA00023303"/>
    </source>
</evidence>
<evidence type="ECO:0000256" key="1">
    <source>
        <dbReference type="ARBA" id="ARBA00022448"/>
    </source>
</evidence>
<evidence type="ECO:0000256" key="5">
    <source>
        <dbReference type="ARBA" id="ARBA00022837"/>
    </source>
</evidence>
<evidence type="ECO:0000256" key="2">
    <source>
        <dbReference type="ARBA" id="ARBA00022568"/>
    </source>
</evidence>
<evidence type="ECO:0000256" key="3">
    <source>
        <dbReference type="ARBA" id="ARBA00022673"/>
    </source>
</evidence>
<evidence type="ECO:0000256" key="4">
    <source>
        <dbReference type="ARBA" id="ARBA00022737"/>
    </source>
</evidence>
<dbReference type="InterPro" id="IPR044581">
    <property type="entry name" value="TPC1_plant"/>
</dbReference>
<keyword evidence="4" id="KW-0677">Repeat</keyword>
<dbReference type="GO" id="GO:0005774">
    <property type="term" value="C:vacuolar membrane"/>
    <property type="evidence" value="ECO:0007669"/>
    <property type="project" value="TreeGrafter"/>
</dbReference>
<name>A0A7J7MLM4_9MAGN</name>
<evidence type="ECO:0000313" key="9">
    <source>
        <dbReference type="EMBL" id="KAF6155825.1"/>
    </source>
</evidence>
<keyword evidence="8" id="KW-0812">Transmembrane</keyword>
<dbReference type="GO" id="GO:0000325">
    <property type="term" value="C:plant-type vacuole"/>
    <property type="evidence" value="ECO:0007669"/>
    <property type="project" value="TreeGrafter"/>
</dbReference>
<comment type="caution">
    <text evidence="9">The sequence shown here is derived from an EMBL/GenBank/DDBJ whole genome shotgun (WGS) entry which is preliminary data.</text>
</comment>
<dbReference type="AlphaFoldDB" id="A0A7J7MLM4"/>
<proteinExistence type="predicted"/>
<keyword evidence="5" id="KW-0106">Calcium</keyword>
<evidence type="ECO:0000313" key="10">
    <source>
        <dbReference type="Proteomes" id="UP000541444"/>
    </source>
</evidence>
<evidence type="ECO:0000256" key="6">
    <source>
        <dbReference type="ARBA" id="ARBA00023065"/>
    </source>
</evidence>
<evidence type="ECO:0000256" key="8">
    <source>
        <dbReference type="SAM" id="Phobius"/>
    </source>
</evidence>
<keyword evidence="2" id="KW-0109">Calcium transport</keyword>
<organism evidence="9 10">
    <name type="scientific">Kingdonia uniflora</name>
    <dbReference type="NCBI Taxonomy" id="39325"/>
    <lineage>
        <taxon>Eukaryota</taxon>
        <taxon>Viridiplantae</taxon>
        <taxon>Streptophyta</taxon>
        <taxon>Embryophyta</taxon>
        <taxon>Tracheophyta</taxon>
        <taxon>Spermatophyta</taxon>
        <taxon>Magnoliopsida</taxon>
        <taxon>Ranunculales</taxon>
        <taxon>Circaeasteraceae</taxon>
        <taxon>Kingdonia</taxon>
    </lineage>
</organism>
<dbReference type="EMBL" id="JACGCM010001398">
    <property type="protein sequence ID" value="KAF6155825.1"/>
    <property type="molecule type" value="Genomic_DNA"/>
</dbReference>
<dbReference type="PANTHER" id="PTHR46988">
    <property type="entry name" value="TWO PORE CALCIUM CHANNEL PROTEIN 1"/>
    <property type="match status" value="1"/>
</dbReference>
<dbReference type="PANTHER" id="PTHR46988:SF2">
    <property type="entry name" value="TWO PORE CALCIUM CHANNEL PROTEIN 1"/>
    <property type="match status" value="1"/>
</dbReference>
<gene>
    <name evidence="9" type="ORF">GIB67_039156</name>
</gene>
<keyword evidence="7" id="KW-0407">Ion channel</keyword>
<dbReference type="Proteomes" id="UP000541444">
    <property type="component" value="Unassembled WGS sequence"/>
</dbReference>
<keyword evidence="8" id="KW-0472">Membrane</keyword>
<keyword evidence="10" id="KW-1185">Reference proteome</keyword>
<dbReference type="GO" id="GO:0005245">
    <property type="term" value="F:voltage-gated calcium channel activity"/>
    <property type="evidence" value="ECO:0007669"/>
    <property type="project" value="InterPro"/>
</dbReference>
<feature type="transmembrane region" description="Helical" evidence="8">
    <location>
        <begin position="117"/>
        <end position="135"/>
    </location>
</feature>
<dbReference type="OrthoDB" id="1934278at2759"/>
<protein>
    <submittedName>
        <fullName evidence="9">Uncharacterized protein</fullName>
    </submittedName>
</protein>
<reference evidence="9 10" key="1">
    <citation type="journal article" date="2020" name="IScience">
        <title>Genome Sequencing of the Endangered Kingdonia uniflora (Circaeasteraceae, Ranunculales) Reveals Potential Mechanisms of Evolutionary Specialization.</title>
        <authorList>
            <person name="Sun Y."/>
            <person name="Deng T."/>
            <person name="Zhang A."/>
            <person name="Moore M.J."/>
            <person name="Landis J.B."/>
            <person name="Lin N."/>
            <person name="Zhang H."/>
            <person name="Zhang X."/>
            <person name="Huang J."/>
            <person name="Zhang X."/>
            <person name="Sun H."/>
            <person name="Wang H."/>
        </authorList>
    </citation>
    <scope>NUCLEOTIDE SEQUENCE [LARGE SCALE GENOMIC DNA]</scope>
    <source>
        <strain evidence="9">TB1705</strain>
        <tissue evidence="9">Leaf</tissue>
    </source>
</reference>
<keyword evidence="8" id="KW-1133">Transmembrane helix</keyword>
<accession>A0A7J7MLM4</accession>
<keyword evidence="3" id="KW-0107">Calcium channel</keyword>
<keyword evidence="6" id="KW-0406">Ion transport</keyword>
<keyword evidence="1" id="KW-0813">Transport</keyword>
<sequence length="139" mass="16190">MSLVSREIICDYPLIQKNGILNKEQCIRLYEEMNKYRSLPKISRDDFGHIFTQLDSSRDMKVIVLKLWINLEEFSELCNAIAVKFEKEASPSWLEYYPSLYHSRSATKLKAFVKSPTFGYIVVFILMLNLVAVIIETTV</sequence>